<sequence>MLSLFEFCLEFIFPKGLIQLHPIIETTKKSKDIKKQLEFLKRVADNLKEDEWCYPPLNTYLGLQ</sequence>
<gene>
    <name evidence="1" type="ORF">QR98_0053580</name>
</gene>
<protein>
    <submittedName>
        <fullName evidence="1">Uncharacterized protein</fullName>
    </submittedName>
</protein>
<reference evidence="1 2" key="1">
    <citation type="journal article" date="2015" name="Parasit. Vectors">
        <title>Draft genome of the scabies mite.</title>
        <authorList>
            <person name="Rider S.D.Jr."/>
            <person name="Morgan M.S."/>
            <person name="Arlian L.G."/>
        </authorList>
    </citation>
    <scope>NUCLEOTIDE SEQUENCE [LARGE SCALE GENOMIC DNA]</scope>
    <source>
        <strain evidence="1">Arlian Lab</strain>
    </source>
</reference>
<dbReference type="VEuPathDB" id="VectorBase:SSCA009919"/>
<dbReference type="Proteomes" id="UP000616769">
    <property type="component" value="Unassembled WGS sequence"/>
</dbReference>
<evidence type="ECO:0000313" key="2">
    <source>
        <dbReference type="Proteomes" id="UP000616769"/>
    </source>
</evidence>
<organism evidence="1 2">
    <name type="scientific">Sarcoptes scabiei</name>
    <name type="common">Itch mite</name>
    <name type="synonym">Acarus scabiei</name>
    <dbReference type="NCBI Taxonomy" id="52283"/>
    <lineage>
        <taxon>Eukaryota</taxon>
        <taxon>Metazoa</taxon>
        <taxon>Ecdysozoa</taxon>
        <taxon>Arthropoda</taxon>
        <taxon>Chelicerata</taxon>
        <taxon>Arachnida</taxon>
        <taxon>Acari</taxon>
        <taxon>Acariformes</taxon>
        <taxon>Sarcoptiformes</taxon>
        <taxon>Astigmata</taxon>
        <taxon>Psoroptidia</taxon>
        <taxon>Sarcoptoidea</taxon>
        <taxon>Sarcoptidae</taxon>
        <taxon>Sarcoptinae</taxon>
        <taxon>Sarcoptes</taxon>
    </lineage>
</organism>
<dbReference type="EMBL" id="JXLN01011123">
    <property type="protein sequence ID" value="KPM06878.1"/>
    <property type="molecule type" value="Genomic_DNA"/>
</dbReference>
<name>A0A132A7D7_SARSC</name>
<evidence type="ECO:0000313" key="1">
    <source>
        <dbReference type="EMBL" id="KPM06878.1"/>
    </source>
</evidence>
<dbReference type="AlphaFoldDB" id="A0A132A7D7"/>
<accession>A0A132A7D7</accession>
<comment type="caution">
    <text evidence="1">The sequence shown here is derived from an EMBL/GenBank/DDBJ whole genome shotgun (WGS) entry which is preliminary data.</text>
</comment>
<proteinExistence type="predicted"/>